<dbReference type="Pfam" id="PF00173">
    <property type="entry name" value="Cyt-b5"/>
    <property type="match status" value="1"/>
</dbReference>
<evidence type="ECO:0000313" key="4">
    <source>
        <dbReference type="Proteomes" id="UP000075578"/>
    </source>
</evidence>
<evidence type="ECO:0000313" key="3">
    <source>
        <dbReference type="EMBL" id="KYC46044.1"/>
    </source>
</evidence>
<organism evidence="3 4">
    <name type="scientific">Candidatus Methanofastidiosum methylothiophilum</name>
    <dbReference type="NCBI Taxonomy" id="1705564"/>
    <lineage>
        <taxon>Archaea</taxon>
        <taxon>Methanobacteriati</taxon>
        <taxon>Methanobacteriota</taxon>
        <taxon>Stenosarchaea group</taxon>
        <taxon>Candidatus Methanofastidiosia</taxon>
        <taxon>Candidatus Methanofastidiosales</taxon>
        <taxon>Candidatus Methanofastidiosaceae</taxon>
        <taxon>Candidatus Methanofastidiosum</taxon>
    </lineage>
</organism>
<dbReference type="Proteomes" id="UP000075578">
    <property type="component" value="Unassembled WGS sequence"/>
</dbReference>
<keyword evidence="1" id="KW-0812">Transmembrane</keyword>
<sequence length="210" mass="24013">MIFEKSVYDITSYLRSHDKFLKIDSWCGQDMTEDFQTKAGTGRDHKSSTYALLDQYKIGDLEVDTVTDFPTSTPQSHVVTATITPTVVSEGSAQQPKNPYNLGLLVIPTLIIYWGWYFLCKKNYQCSLFKVSVFNFFWNSVLLITLIPAVGFGFFMVLRYSIPSLYSVQFDFLFWHVEGAIIMGTVAVSHFLSRLNAYFAQMRISLTKKP</sequence>
<dbReference type="PROSITE" id="PS50255">
    <property type="entry name" value="CYTOCHROME_B5_2"/>
    <property type="match status" value="1"/>
</dbReference>
<protein>
    <submittedName>
        <fullName evidence="3">Cytochrome b5-like Heme/Steroid binding domain protein</fullName>
    </submittedName>
</protein>
<gene>
    <name evidence="3" type="ORF">AMQ74_01873</name>
</gene>
<evidence type="ECO:0000256" key="1">
    <source>
        <dbReference type="SAM" id="Phobius"/>
    </source>
</evidence>
<dbReference type="AlphaFoldDB" id="A0A150IN07"/>
<proteinExistence type="predicted"/>
<dbReference type="InterPro" id="IPR001199">
    <property type="entry name" value="Cyt_B5-like_heme/steroid-bd"/>
</dbReference>
<accession>A0A150IN07</accession>
<keyword evidence="1" id="KW-0472">Membrane</keyword>
<dbReference type="Gene3D" id="3.10.120.10">
    <property type="entry name" value="Cytochrome b5-like heme/steroid binding domain"/>
    <property type="match status" value="1"/>
</dbReference>
<name>A0A150IN07_9EURY</name>
<evidence type="ECO:0000259" key="2">
    <source>
        <dbReference type="PROSITE" id="PS50255"/>
    </source>
</evidence>
<keyword evidence="1" id="KW-1133">Transmembrane helix</keyword>
<reference evidence="3 4" key="1">
    <citation type="journal article" date="2016" name="ISME J.">
        <title>Chasing the elusive Euryarchaeota class WSA2: genomes reveal a uniquely fastidious methyl-reducing methanogen.</title>
        <authorList>
            <person name="Nobu M.K."/>
            <person name="Narihiro T."/>
            <person name="Kuroda K."/>
            <person name="Mei R."/>
            <person name="Liu W.T."/>
        </authorList>
    </citation>
    <scope>NUCLEOTIDE SEQUENCE [LARGE SCALE GENOMIC DNA]</scope>
    <source>
        <strain evidence="3">U1lsi0528_Bin089</strain>
    </source>
</reference>
<dbReference type="InterPro" id="IPR036400">
    <property type="entry name" value="Cyt_B5-like_heme/steroid_sf"/>
</dbReference>
<dbReference type="EMBL" id="LNGD01000225">
    <property type="protein sequence ID" value="KYC46044.1"/>
    <property type="molecule type" value="Genomic_DNA"/>
</dbReference>
<dbReference type="SUPFAM" id="SSF55856">
    <property type="entry name" value="Cytochrome b5-like heme/steroid binding domain"/>
    <property type="match status" value="1"/>
</dbReference>
<feature type="domain" description="Cytochrome b5 heme-binding" evidence="2">
    <location>
        <begin position="1"/>
        <end position="62"/>
    </location>
</feature>
<feature type="transmembrane region" description="Helical" evidence="1">
    <location>
        <begin position="140"/>
        <end position="160"/>
    </location>
</feature>
<feature type="transmembrane region" description="Helical" evidence="1">
    <location>
        <begin position="172"/>
        <end position="193"/>
    </location>
</feature>
<comment type="caution">
    <text evidence="3">The sequence shown here is derived from an EMBL/GenBank/DDBJ whole genome shotgun (WGS) entry which is preliminary data.</text>
</comment>
<feature type="transmembrane region" description="Helical" evidence="1">
    <location>
        <begin position="100"/>
        <end position="119"/>
    </location>
</feature>